<reference evidence="1" key="1">
    <citation type="submission" date="2022-08" db="EMBL/GenBank/DDBJ databases">
        <authorList>
            <consortium name="DOE Joint Genome Institute"/>
            <person name="Min B."/>
            <person name="Riley R."/>
            <person name="Sierra-Patev S."/>
            <person name="Naranjo-Ortiz M."/>
            <person name="Looney B."/>
            <person name="Konkel Z."/>
            <person name="Slot J.C."/>
            <person name="Sakamoto Y."/>
            <person name="Steenwyk J.L."/>
            <person name="Rokas A."/>
            <person name="Carro J."/>
            <person name="Camarero S."/>
            <person name="Ferreira P."/>
            <person name="Molpeceres G."/>
            <person name="Ruiz-Duenas F.J."/>
            <person name="Serrano A."/>
            <person name="Henrissat B."/>
            <person name="Drula E."/>
            <person name="Hughes K.W."/>
            <person name="Mata J.L."/>
            <person name="Ishikawa N.K."/>
            <person name="Vargas-Isla R."/>
            <person name="Ushijima S."/>
            <person name="Smith C.A."/>
            <person name="Ahrendt S."/>
            <person name="Andreopoulos W."/>
            <person name="He G."/>
            <person name="Labutti K."/>
            <person name="Lipzen A."/>
            <person name="Ng V."/>
            <person name="Sandor L."/>
            <person name="Barry K."/>
            <person name="Martinez A.T."/>
            <person name="Xiao Y."/>
            <person name="Gibbons J.G."/>
            <person name="Terashima K."/>
            <person name="Hibbett D.S."/>
            <person name="Grigoriev I.V."/>
        </authorList>
    </citation>
    <scope>NUCLEOTIDE SEQUENCE</scope>
    <source>
        <strain evidence="1">Sp2 HRB7682 ss15</strain>
    </source>
</reference>
<sequence length="72" mass="7821">MKPMSPFAGMTSRVLLSLSICGTDCRIAPRTILHSIQISAKFSHPQLHCEAAALLRNRLLPLQGKHVLGPCS</sequence>
<evidence type="ECO:0000313" key="1">
    <source>
        <dbReference type="EMBL" id="KAJ4465515.1"/>
    </source>
</evidence>
<comment type="caution">
    <text evidence="1">The sequence shown here is derived from an EMBL/GenBank/DDBJ whole genome shotgun (WGS) entry which is preliminary data.</text>
</comment>
<name>A0A9W9DDX8_9AGAR</name>
<dbReference type="Proteomes" id="UP001150238">
    <property type="component" value="Unassembled WGS sequence"/>
</dbReference>
<organism evidence="1 2">
    <name type="scientific">Lentinula lateritia</name>
    <dbReference type="NCBI Taxonomy" id="40482"/>
    <lineage>
        <taxon>Eukaryota</taxon>
        <taxon>Fungi</taxon>
        <taxon>Dikarya</taxon>
        <taxon>Basidiomycota</taxon>
        <taxon>Agaricomycotina</taxon>
        <taxon>Agaricomycetes</taxon>
        <taxon>Agaricomycetidae</taxon>
        <taxon>Agaricales</taxon>
        <taxon>Marasmiineae</taxon>
        <taxon>Omphalotaceae</taxon>
        <taxon>Lentinula</taxon>
    </lineage>
</organism>
<protein>
    <submittedName>
        <fullName evidence="1">Uncharacterized protein</fullName>
    </submittedName>
</protein>
<accession>A0A9W9DDX8</accession>
<proteinExistence type="predicted"/>
<evidence type="ECO:0000313" key="2">
    <source>
        <dbReference type="Proteomes" id="UP001150238"/>
    </source>
</evidence>
<gene>
    <name evidence="1" type="ORF">C8J55DRAFT_528413</name>
</gene>
<dbReference type="AlphaFoldDB" id="A0A9W9DDX8"/>
<dbReference type="EMBL" id="JANVFS010000050">
    <property type="protein sequence ID" value="KAJ4465515.1"/>
    <property type="molecule type" value="Genomic_DNA"/>
</dbReference>
<reference evidence="1" key="2">
    <citation type="journal article" date="2023" name="Proc. Natl. Acad. Sci. U.S.A.">
        <title>A global phylogenomic analysis of the shiitake genus Lentinula.</title>
        <authorList>
            <person name="Sierra-Patev S."/>
            <person name="Min B."/>
            <person name="Naranjo-Ortiz M."/>
            <person name="Looney B."/>
            <person name="Konkel Z."/>
            <person name="Slot J.C."/>
            <person name="Sakamoto Y."/>
            <person name="Steenwyk J.L."/>
            <person name="Rokas A."/>
            <person name="Carro J."/>
            <person name="Camarero S."/>
            <person name="Ferreira P."/>
            <person name="Molpeceres G."/>
            <person name="Ruiz-Duenas F.J."/>
            <person name="Serrano A."/>
            <person name="Henrissat B."/>
            <person name="Drula E."/>
            <person name="Hughes K.W."/>
            <person name="Mata J.L."/>
            <person name="Ishikawa N.K."/>
            <person name="Vargas-Isla R."/>
            <person name="Ushijima S."/>
            <person name="Smith C.A."/>
            <person name="Donoghue J."/>
            <person name="Ahrendt S."/>
            <person name="Andreopoulos W."/>
            <person name="He G."/>
            <person name="LaButti K."/>
            <person name="Lipzen A."/>
            <person name="Ng V."/>
            <person name="Riley R."/>
            <person name="Sandor L."/>
            <person name="Barry K."/>
            <person name="Martinez A.T."/>
            <person name="Xiao Y."/>
            <person name="Gibbons J.G."/>
            <person name="Terashima K."/>
            <person name="Grigoriev I.V."/>
            <person name="Hibbett D."/>
        </authorList>
    </citation>
    <scope>NUCLEOTIDE SEQUENCE</scope>
    <source>
        <strain evidence="1">Sp2 HRB7682 ss15</strain>
    </source>
</reference>